<dbReference type="InterPro" id="IPR016913">
    <property type="entry name" value="UCP029215"/>
</dbReference>
<dbReference type="OrthoDB" id="4812at10239"/>
<evidence type="ECO:0000313" key="2">
    <source>
        <dbReference type="EMBL" id="AHZ95064.1"/>
    </source>
</evidence>
<keyword evidence="3" id="KW-1185">Reference proteome</keyword>
<sequence>MIFTDSIPVSGVRRTADGYLVAEAYVARTGIQDYLGTEIDPNNDHGLRDVPIVKVYRPESSVFHADAMNSYAYRPMTNDHPGGDGVNSKNWKDVAVGNTGGEVIRDGQRVKVPLVLMDAKAITDFEAGKRQLSMGYGAEIIFQDGVTPEGDAYHVSLGPMKMNHLSLVHSARAGEEFRIGDHKPENPKGGHDMADSLRKLLVDGISIDVTEQGAQAIEKLAKQLNDAASATKTLTDAHSAALAVKDAALSKLQAELDDAKTKILSDAQIDARVKERADLIGVAKVIADADYTGKTAAEIRKAAVHAKLGDAAVTGKDDAYIAVRFDILVEDAAKNPANDPVRSHFQAQDGKPAGNPAAAARAKMLEDLNSTQPAK</sequence>
<proteinExistence type="predicted"/>
<dbReference type="RefSeq" id="YP_009043595.1">
    <property type="nucleotide sequence ID" value="NC_024365.1"/>
</dbReference>
<feature type="region of interest" description="Disordered" evidence="1">
    <location>
        <begin position="336"/>
        <end position="358"/>
    </location>
</feature>
<dbReference type="Proteomes" id="UP000203458">
    <property type="component" value="Segment"/>
</dbReference>
<name>A0A059VF71_9CAUD</name>
<dbReference type="PIRSF" id="PIRSF029215">
    <property type="entry name" value="UCP029215"/>
    <property type="match status" value="1"/>
</dbReference>
<dbReference type="Pfam" id="PF09979">
    <property type="entry name" value="DUF2213"/>
    <property type="match status" value="1"/>
</dbReference>
<accession>A0A059VF71</accession>
<dbReference type="GeneID" id="19685483"/>
<evidence type="ECO:0008006" key="4">
    <source>
        <dbReference type="Google" id="ProtNLM"/>
    </source>
</evidence>
<organism evidence="2 3">
    <name type="scientific">Pseudomonas phage phiPSA1</name>
    <dbReference type="NCBI Taxonomy" id="1500757"/>
    <lineage>
        <taxon>Viruses</taxon>
        <taxon>Duplodnaviria</taxon>
        <taxon>Heunggongvirae</taxon>
        <taxon>Uroviricota</taxon>
        <taxon>Caudoviricetes</taxon>
        <taxon>Readingvirus</taxon>
        <taxon>Readingvirus PSA1</taxon>
    </lineage>
</organism>
<dbReference type="KEGG" id="vg:19685483"/>
<protein>
    <recommendedName>
        <fullName evidence="4">DUF2213 domain-containing protein</fullName>
    </recommendedName>
</protein>
<reference evidence="2 3" key="1">
    <citation type="journal article" date="2014" name="J. Basic Microbiol.">
        <title>Isolation and partial characterization of bacteriophages infecting Pseudomonas syringae pv. actinidiae, causal agent of kiwifruit bacterial canker.</title>
        <authorList>
            <person name="Di Lallo G."/>
            <person name="Evangelisti M."/>
            <person name="Mancuso F."/>
            <person name="Ferrante P."/>
            <person name="Marcelletti S."/>
            <person name="Tinari A."/>
            <person name="Superti F."/>
            <person name="Migliore L."/>
            <person name="D'Addabbo P."/>
            <person name="Frezza D."/>
            <person name="Scortichini M."/>
            <person name="Thaller M.C."/>
        </authorList>
    </citation>
    <scope>NUCLEOTIDE SEQUENCE [LARGE SCALE GENOMIC DNA]</scope>
</reference>
<evidence type="ECO:0000256" key="1">
    <source>
        <dbReference type="SAM" id="MobiDB-lite"/>
    </source>
</evidence>
<evidence type="ECO:0000313" key="3">
    <source>
        <dbReference type="Proteomes" id="UP000203458"/>
    </source>
</evidence>
<dbReference type="EMBL" id="KJ507100">
    <property type="protein sequence ID" value="AHZ95064.1"/>
    <property type="molecule type" value="Genomic_DNA"/>
</dbReference>